<dbReference type="Gene3D" id="1.25.40.90">
    <property type="match status" value="1"/>
</dbReference>
<dbReference type="Proteomes" id="UP001365542">
    <property type="component" value="Unassembled WGS sequence"/>
</dbReference>
<dbReference type="PANTHER" id="PTHR12276">
    <property type="entry name" value="EPSIN/ENT-RELATED"/>
    <property type="match status" value="1"/>
</dbReference>
<protein>
    <submittedName>
        <fullName evidence="4">Epsin-3, clathrin recruitment and traffic between the Golgi and endosome</fullName>
    </submittedName>
</protein>
<dbReference type="InterPro" id="IPR013809">
    <property type="entry name" value="ENTH"/>
</dbReference>
<feature type="compositionally biased region" description="Low complexity" evidence="2">
    <location>
        <begin position="306"/>
        <end position="318"/>
    </location>
</feature>
<comment type="caution">
    <text evidence="4">The sequence shown here is derived from an EMBL/GenBank/DDBJ whole genome shotgun (WGS) entry which is preliminary data.</text>
</comment>
<feature type="domain" description="ENTH" evidence="3">
    <location>
        <begin position="29"/>
        <end position="162"/>
    </location>
</feature>
<reference evidence="4 5" key="1">
    <citation type="submission" date="2019-10" db="EMBL/GenBank/DDBJ databases">
        <authorList>
            <person name="Palmer J.M."/>
        </authorList>
    </citation>
    <scope>NUCLEOTIDE SEQUENCE [LARGE SCALE GENOMIC DNA]</scope>
    <source>
        <strain evidence="4 5">TWF694</strain>
    </source>
</reference>
<dbReference type="CDD" id="cd16992">
    <property type="entry name" value="ENTH_Ent3"/>
    <property type="match status" value="1"/>
</dbReference>
<evidence type="ECO:0000313" key="5">
    <source>
        <dbReference type="Proteomes" id="UP001365542"/>
    </source>
</evidence>
<evidence type="ECO:0000313" key="4">
    <source>
        <dbReference type="EMBL" id="KAK6539493.1"/>
    </source>
</evidence>
<accession>A0AAV9XI26</accession>
<dbReference type="InterPro" id="IPR008942">
    <property type="entry name" value="ENTH_VHS"/>
</dbReference>
<keyword evidence="1" id="KW-0175">Coiled coil</keyword>
<dbReference type="GO" id="GO:0006895">
    <property type="term" value="P:Golgi to endosome transport"/>
    <property type="evidence" value="ECO:0007669"/>
    <property type="project" value="TreeGrafter"/>
</dbReference>
<dbReference type="EMBL" id="JAVHJO010000006">
    <property type="protein sequence ID" value="KAK6539493.1"/>
    <property type="molecule type" value="Genomic_DNA"/>
</dbReference>
<feature type="compositionally biased region" description="Polar residues" evidence="2">
    <location>
        <begin position="439"/>
        <end position="466"/>
    </location>
</feature>
<dbReference type="FunFam" id="1.25.40.90:FF:000006">
    <property type="entry name" value="Clathrin interactor 1"/>
    <property type="match status" value="1"/>
</dbReference>
<dbReference type="GO" id="GO:0030125">
    <property type="term" value="C:clathrin vesicle coat"/>
    <property type="evidence" value="ECO:0007669"/>
    <property type="project" value="TreeGrafter"/>
</dbReference>
<organism evidence="4 5">
    <name type="scientific">Orbilia ellipsospora</name>
    <dbReference type="NCBI Taxonomy" id="2528407"/>
    <lineage>
        <taxon>Eukaryota</taxon>
        <taxon>Fungi</taxon>
        <taxon>Dikarya</taxon>
        <taxon>Ascomycota</taxon>
        <taxon>Pezizomycotina</taxon>
        <taxon>Orbiliomycetes</taxon>
        <taxon>Orbiliales</taxon>
        <taxon>Orbiliaceae</taxon>
        <taxon>Orbilia</taxon>
    </lineage>
</organism>
<dbReference type="GO" id="GO:0005886">
    <property type="term" value="C:plasma membrane"/>
    <property type="evidence" value="ECO:0007669"/>
    <property type="project" value="TreeGrafter"/>
</dbReference>
<dbReference type="PROSITE" id="PS50942">
    <property type="entry name" value="ENTH"/>
    <property type="match status" value="1"/>
</dbReference>
<dbReference type="AlphaFoldDB" id="A0AAV9XI26"/>
<feature type="region of interest" description="Disordered" evidence="2">
    <location>
        <begin position="439"/>
        <end position="474"/>
    </location>
</feature>
<feature type="compositionally biased region" description="Low complexity" evidence="2">
    <location>
        <begin position="341"/>
        <end position="353"/>
    </location>
</feature>
<dbReference type="GO" id="GO:0006897">
    <property type="term" value="P:endocytosis"/>
    <property type="evidence" value="ECO:0007669"/>
    <property type="project" value="TreeGrafter"/>
</dbReference>
<dbReference type="GO" id="GO:0005543">
    <property type="term" value="F:phospholipid binding"/>
    <property type="evidence" value="ECO:0007669"/>
    <property type="project" value="TreeGrafter"/>
</dbReference>
<dbReference type="GO" id="GO:0030276">
    <property type="term" value="F:clathrin binding"/>
    <property type="evidence" value="ECO:0007669"/>
    <property type="project" value="TreeGrafter"/>
</dbReference>
<feature type="region of interest" description="Disordered" evidence="2">
    <location>
        <begin position="259"/>
        <end position="367"/>
    </location>
</feature>
<proteinExistence type="predicted"/>
<feature type="coiled-coil region" evidence="1">
    <location>
        <begin position="141"/>
        <end position="168"/>
    </location>
</feature>
<dbReference type="GO" id="GO:0005829">
    <property type="term" value="C:cytosol"/>
    <property type="evidence" value="ECO:0007669"/>
    <property type="project" value="GOC"/>
</dbReference>
<feature type="region of interest" description="Disordered" evidence="2">
    <location>
        <begin position="491"/>
        <end position="545"/>
    </location>
</feature>
<evidence type="ECO:0000256" key="2">
    <source>
        <dbReference type="SAM" id="MobiDB-lite"/>
    </source>
</evidence>
<dbReference type="SUPFAM" id="SSF48464">
    <property type="entry name" value="ENTH/VHS domain"/>
    <property type="match status" value="1"/>
</dbReference>
<gene>
    <name evidence="4" type="primary">ENT3</name>
    <name evidence="4" type="ORF">TWF694_009715</name>
</gene>
<dbReference type="PANTHER" id="PTHR12276:SF45">
    <property type="entry name" value="CLATHRIN INTERACTOR 1"/>
    <property type="match status" value="1"/>
</dbReference>
<sequence length="545" mass="56542">MNFTLDDLKNQVTNLTLYDVKAAVRKAQNVVMNFTEMEAKVREATNNEPWGASSTVMNEIANGTFNYQQLNEIMPMIYKRFTEKSAEEWRQIYKALQLLEFLVKNGSERVVDDARQHISTVKMLKQFHFIDPNGKDQGLNVRNRAKELAELLADVDKIRAERKKAKTGKGKYGGVEGGTGFGMGMGTYGGSGGGFSGGSGSGSGGGGGGGSNRYGGFGSEDLEYGGYSGGVYGDGGGFSGGGSSSYADTTKRSNKFEEYNEFDDGDLEPASPPPKKPTRPDPPKAAPAKKAPAVDLLFGDEPTPLSAPSASSKSAANSGLDDDFGNFKTGNDEEEFDDFMSAAPLSPPATSTANRTITPIPAFTSPPGVGASIVAPKPVSMTQNQGMQDLVGFKTGSPAPSVGSQASSIAKPMQPMQPMQPSGYQPAQPNYFTSIPSGTSVGSSPMVPSTSSGLSRTNTGATTPNSAAAGGAKKAGGDAFGNIWNTASLGAGVKKPATPTGPQTSMAAMQKEKASAGIWGTTGSSTTSNKPANNQGSSSAFDLLG</sequence>
<feature type="compositionally biased region" description="Polar residues" evidence="2">
    <location>
        <begin position="529"/>
        <end position="545"/>
    </location>
</feature>
<keyword evidence="5" id="KW-1185">Reference proteome</keyword>
<dbReference type="SMART" id="SM00273">
    <property type="entry name" value="ENTH"/>
    <property type="match status" value="1"/>
</dbReference>
<evidence type="ECO:0000256" key="1">
    <source>
        <dbReference type="SAM" id="Coils"/>
    </source>
</evidence>
<name>A0AAV9XI26_9PEZI</name>
<dbReference type="GO" id="GO:0005768">
    <property type="term" value="C:endosome"/>
    <property type="evidence" value="ECO:0007669"/>
    <property type="project" value="TreeGrafter"/>
</dbReference>
<evidence type="ECO:0000259" key="3">
    <source>
        <dbReference type="PROSITE" id="PS50942"/>
    </source>
</evidence>
<dbReference type="Pfam" id="PF01417">
    <property type="entry name" value="ENTH"/>
    <property type="match status" value="1"/>
</dbReference>